<dbReference type="AlphaFoldDB" id="A0A2R6QIQ9"/>
<evidence type="ECO:0000313" key="1">
    <source>
        <dbReference type="EMBL" id="PSS08854.1"/>
    </source>
</evidence>
<keyword evidence="2" id="KW-1185">Reference proteome</keyword>
<dbReference type="Proteomes" id="UP000186601">
    <property type="component" value="Unassembled WGS sequence"/>
</dbReference>
<proteinExistence type="predicted"/>
<accession>A0A2R6QIQ9</accession>
<gene>
    <name evidence="1" type="ORF">PHLCEN_2v3469</name>
</gene>
<organism evidence="1 2">
    <name type="scientific">Hermanssonia centrifuga</name>
    <dbReference type="NCBI Taxonomy" id="98765"/>
    <lineage>
        <taxon>Eukaryota</taxon>
        <taxon>Fungi</taxon>
        <taxon>Dikarya</taxon>
        <taxon>Basidiomycota</taxon>
        <taxon>Agaricomycotina</taxon>
        <taxon>Agaricomycetes</taxon>
        <taxon>Polyporales</taxon>
        <taxon>Meruliaceae</taxon>
        <taxon>Hermanssonia</taxon>
    </lineage>
</organism>
<protein>
    <submittedName>
        <fullName evidence="1">Uncharacterized protein</fullName>
    </submittedName>
</protein>
<evidence type="ECO:0000313" key="2">
    <source>
        <dbReference type="Proteomes" id="UP000186601"/>
    </source>
</evidence>
<name>A0A2R6QIQ9_9APHY</name>
<dbReference type="EMBL" id="MLYV02000341">
    <property type="protein sequence ID" value="PSS08854.1"/>
    <property type="molecule type" value="Genomic_DNA"/>
</dbReference>
<comment type="caution">
    <text evidence="1">The sequence shown here is derived from an EMBL/GenBank/DDBJ whole genome shotgun (WGS) entry which is preliminary data.</text>
</comment>
<reference evidence="1 2" key="1">
    <citation type="submission" date="2018-02" db="EMBL/GenBank/DDBJ databases">
        <title>Genome sequence of the basidiomycete white-rot fungus Phlebia centrifuga.</title>
        <authorList>
            <person name="Granchi Z."/>
            <person name="Peng M."/>
            <person name="de Vries R.P."/>
            <person name="Hilden K."/>
            <person name="Makela M.R."/>
            <person name="Grigoriev I."/>
            <person name="Riley R."/>
        </authorList>
    </citation>
    <scope>NUCLEOTIDE SEQUENCE [LARGE SCALE GENOMIC DNA]</scope>
    <source>
        <strain evidence="1 2">FBCC195</strain>
    </source>
</reference>
<sequence length="64" mass="7213">MSNSDYCEYYESKSVCIRQASSGVPLIAAAIQPSDPQYIDTFSGRYPDWSTELSQLNTSHFLSR</sequence>